<reference evidence="12" key="1">
    <citation type="submission" date="2015-07" db="EMBL/GenBank/DDBJ databases">
        <title>Draft Genome Sequence of Roseovarius tolerans EL-164, a producer of N-Acylated Alanine Methyl Esters (NAMEs).</title>
        <authorList>
            <person name="Voget S."/>
            <person name="Bruns H."/>
            <person name="Wagner-Doebler I."/>
            <person name="Schulz S."/>
            <person name="Daniel R."/>
        </authorList>
    </citation>
    <scope>NUCLEOTIDE SEQUENCE [LARGE SCALE GENOMIC DNA]</scope>
    <source>
        <strain evidence="12">EL-164</strain>
    </source>
</reference>
<evidence type="ECO:0000256" key="1">
    <source>
        <dbReference type="ARBA" id="ARBA00000798"/>
    </source>
</evidence>
<dbReference type="EMBL" id="LGVV01000031">
    <property type="protein sequence ID" value="KNX41106.1"/>
    <property type="molecule type" value="Genomic_DNA"/>
</dbReference>
<evidence type="ECO:0000256" key="2">
    <source>
        <dbReference type="ARBA" id="ARBA00003145"/>
    </source>
</evidence>
<dbReference type="InterPro" id="IPR015679">
    <property type="entry name" value="PLipase_D_fam"/>
</dbReference>
<protein>
    <recommendedName>
        <fullName evidence="4">Phospholipase D</fullName>
    </recommendedName>
    <alternativeName>
        <fullName evidence="9">Choline phosphatase</fullName>
    </alternativeName>
</protein>
<evidence type="ECO:0000256" key="6">
    <source>
        <dbReference type="ARBA" id="ARBA00022737"/>
    </source>
</evidence>
<dbReference type="CDD" id="cd09105">
    <property type="entry name" value="PLDc_vPLD1_2_like_2"/>
    <property type="match status" value="1"/>
</dbReference>
<name>A0A0L6CTR7_9RHOB</name>
<feature type="domain" description="PLD phosphodiesterase" evidence="10">
    <location>
        <begin position="414"/>
        <end position="441"/>
    </location>
</feature>
<dbReference type="PANTHER" id="PTHR18896:SF76">
    <property type="entry name" value="PHOSPHOLIPASE"/>
    <property type="match status" value="1"/>
</dbReference>
<dbReference type="SUPFAM" id="SSF56024">
    <property type="entry name" value="Phospholipase D/nuclease"/>
    <property type="match status" value="2"/>
</dbReference>
<evidence type="ECO:0000256" key="8">
    <source>
        <dbReference type="ARBA" id="ARBA00023098"/>
    </source>
</evidence>
<dbReference type="Gene3D" id="3.30.870.10">
    <property type="entry name" value="Endonuclease Chain A"/>
    <property type="match status" value="2"/>
</dbReference>
<keyword evidence="8" id="KW-0443">Lipid metabolism</keyword>
<dbReference type="AlphaFoldDB" id="A0A0L6CTR7"/>
<dbReference type="STRING" id="74031.SAMN04488077_10554"/>
<dbReference type="SMART" id="SM00155">
    <property type="entry name" value="PLDc"/>
    <property type="match status" value="2"/>
</dbReference>
<keyword evidence="12" id="KW-1185">Reference proteome</keyword>
<keyword evidence="6" id="KW-0677">Repeat</keyword>
<dbReference type="PANTHER" id="PTHR18896">
    <property type="entry name" value="PHOSPHOLIPASE D"/>
    <property type="match status" value="1"/>
</dbReference>
<dbReference type="GO" id="GO:0009395">
    <property type="term" value="P:phospholipid catabolic process"/>
    <property type="evidence" value="ECO:0007669"/>
    <property type="project" value="TreeGrafter"/>
</dbReference>
<dbReference type="Proteomes" id="UP000037046">
    <property type="component" value="Unassembled WGS sequence"/>
</dbReference>
<dbReference type="Pfam" id="PF00614">
    <property type="entry name" value="PLDc"/>
    <property type="match status" value="1"/>
</dbReference>
<comment type="subcellular location">
    <subcellularLocation>
        <location evidence="3">Secreted</location>
    </subcellularLocation>
</comment>
<comment type="catalytic activity">
    <reaction evidence="1">
        <text>a 1,2-diacyl-sn-glycero-3-phosphocholine + H2O = a 1,2-diacyl-sn-glycero-3-phosphate + choline + H(+)</text>
        <dbReference type="Rhea" id="RHEA:14445"/>
        <dbReference type="ChEBI" id="CHEBI:15354"/>
        <dbReference type="ChEBI" id="CHEBI:15377"/>
        <dbReference type="ChEBI" id="CHEBI:15378"/>
        <dbReference type="ChEBI" id="CHEBI:57643"/>
        <dbReference type="ChEBI" id="CHEBI:58608"/>
        <dbReference type="EC" id="3.1.4.4"/>
    </reaction>
</comment>
<evidence type="ECO:0000259" key="10">
    <source>
        <dbReference type="PROSITE" id="PS50035"/>
    </source>
</evidence>
<dbReference type="RefSeq" id="WP_050663198.1">
    <property type="nucleotide sequence ID" value="NZ_CP118494.1"/>
</dbReference>
<evidence type="ECO:0000313" key="11">
    <source>
        <dbReference type="EMBL" id="KNX41106.1"/>
    </source>
</evidence>
<organism evidence="11 12">
    <name type="scientific">Roseovarius tolerans</name>
    <dbReference type="NCBI Taxonomy" id="74031"/>
    <lineage>
        <taxon>Bacteria</taxon>
        <taxon>Pseudomonadati</taxon>
        <taxon>Pseudomonadota</taxon>
        <taxon>Alphaproteobacteria</taxon>
        <taxon>Rhodobacterales</taxon>
        <taxon>Roseobacteraceae</taxon>
        <taxon>Roseovarius</taxon>
    </lineage>
</organism>
<gene>
    <name evidence="11" type="ORF">ROTO_23160</name>
</gene>
<keyword evidence="7" id="KW-0378">Hydrolase</keyword>
<dbReference type="InterPro" id="IPR025202">
    <property type="entry name" value="PLD-like_dom"/>
</dbReference>
<feature type="domain" description="PLD phosphodiesterase" evidence="10">
    <location>
        <begin position="200"/>
        <end position="227"/>
    </location>
</feature>
<dbReference type="InterPro" id="IPR001736">
    <property type="entry name" value="PLipase_D/transphosphatidylase"/>
</dbReference>
<comment type="caution">
    <text evidence="11">The sequence shown here is derived from an EMBL/GenBank/DDBJ whole genome shotgun (WGS) entry which is preliminary data.</text>
</comment>
<proteinExistence type="predicted"/>
<dbReference type="PATRIC" id="fig|74031.6.peg.2366"/>
<accession>A0A0L6CTR7</accession>
<dbReference type="Pfam" id="PF13091">
    <property type="entry name" value="PLDc_2"/>
    <property type="match status" value="1"/>
</dbReference>
<evidence type="ECO:0000313" key="12">
    <source>
        <dbReference type="Proteomes" id="UP000037046"/>
    </source>
</evidence>
<dbReference type="OrthoDB" id="8828485at2"/>
<evidence type="ECO:0000256" key="5">
    <source>
        <dbReference type="ARBA" id="ARBA00022525"/>
    </source>
</evidence>
<evidence type="ECO:0000256" key="7">
    <source>
        <dbReference type="ARBA" id="ARBA00022801"/>
    </source>
</evidence>
<evidence type="ECO:0000256" key="3">
    <source>
        <dbReference type="ARBA" id="ARBA00004613"/>
    </source>
</evidence>
<keyword evidence="5" id="KW-0964">Secreted</keyword>
<sequence>MEKTSQTKPDADPEPASAASVEKFDVLVTAEEAYPAFERAFLTAKSEIIASFRVIDLSTRLRSPEALKIGTTWMDLMIHTLDRGVAVRLVTSDFDPVAAPELHQLAWRTLRQIAAVRELTRDCGRLDFTLALHDARTGLVPRLILYPLVRHKMNQLARTWHEMSDPERQRFRVETPRLQKICYENGDGKLCFPLRPVDLFPATHHQKMAVFDRETLYIGGLDLNERRYDTKRHRRAAERTWHDIQAIATGPVAQAAQAHLESFLDSVAGRAAPPPAAPGFLRTLSRRRRGMPLRLAPRTVLREIETRHIEAIGRARHLIYLETQFLRHMPLARALARRARECPGLRLIVILPAAPEDAAFDSNQGLDLRYGEYQQVRCLTRLQRAFGSDRFLVASPVQPRKTESEGRDALENAPLVYVHSKVSIFDDFGAILSSANLNGRSMRWDSEAGIYLDQPAHIEELRRRVMGHWLPPHSDAAYLDPQAAFGHWQRLVESNSALPPSKRQGFLVRYDSDVARDIAAPIPGMPDEVV</sequence>
<comment type="function">
    <text evidence="2">Could be a virulence factor.</text>
</comment>
<dbReference type="GO" id="GO:0004630">
    <property type="term" value="F:phospholipase D activity"/>
    <property type="evidence" value="ECO:0007669"/>
    <property type="project" value="UniProtKB-EC"/>
</dbReference>
<dbReference type="PROSITE" id="PS50035">
    <property type="entry name" value="PLD"/>
    <property type="match status" value="2"/>
</dbReference>
<evidence type="ECO:0000256" key="9">
    <source>
        <dbReference type="ARBA" id="ARBA00029594"/>
    </source>
</evidence>
<evidence type="ECO:0000256" key="4">
    <source>
        <dbReference type="ARBA" id="ARBA00018392"/>
    </source>
</evidence>
<dbReference type="GO" id="GO:0005576">
    <property type="term" value="C:extracellular region"/>
    <property type="evidence" value="ECO:0007669"/>
    <property type="project" value="UniProtKB-SubCell"/>
</dbReference>